<dbReference type="InterPro" id="IPR036046">
    <property type="entry name" value="Acylphosphatase-like_dom_sf"/>
</dbReference>
<feature type="active site" evidence="1">
    <location>
        <position position="19"/>
    </location>
</feature>
<protein>
    <recommendedName>
        <fullName evidence="1">acylphosphatase</fullName>
        <ecNumber evidence="1">3.6.1.7</ecNumber>
    </recommendedName>
</protein>
<dbReference type="EC" id="3.6.1.7" evidence="1"/>
<sequence length="91" mass="10106">MPSSLSFLVTGRVQGVGYRAFARSLATEHGLVGRCRNTPDGAGVEGVVQGELRALQEFRDRLWDGPGKVEDVKEEVKEVDQLEYRAFGVRR</sequence>
<accession>A0A165DPG6</accession>
<reference evidence="4 5" key="1">
    <citation type="journal article" date="2016" name="Mol. Biol. Evol.">
        <title>Comparative Genomics of Early-Diverging Mushroom-Forming Fungi Provides Insights into the Origins of Lignocellulose Decay Capabilities.</title>
        <authorList>
            <person name="Nagy L.G."/>
            <person name="Riley R."/>
            <person name="Tritt A."/>
            <person name="Adam C."/>
            <person name="Daum C."/>
            <person name="Floudas D."/>
            <person name="Sun H."/>
            <person name="Yadav J.S."/>
            <person name="Pangilinan J."/>
            <person name="Larsson K.H."/>
            <person name="Matsuura K."/>
            <person name="Barry K."/>
            <person name="Labutti K."/>
            <person name="Kuo R."/>
            <person name="Ohm R.A."/>
            <person name="Bhattacharya S.S."/>
            <person name="Shirouzu T."/>
            <person name="Yoshinaga Y."/>
            <person name="Martin F.M."/>
            <person name="Grigoriev I.V."/>
            <person name="Hibbett D.S."/>
        </authorList>
    </citation>
    <scope>NUCLEOTIDE SEQUENCE [LARGE SCALE GENOMIC DNA]</scope>
    <source>
        <strain evidence="4 5">HHB12733</strain>
    </source>
</reference>
<dbReference type="EMBL" id="KV424042">
    <property type="protein sequence ID" value="KZT53251.1"/>
    <property type="molecule type" value="Genomic_DNA"/>
</dbReference>
<dbReference type="Gene3D" id="3.30.70.100">
    <property type="match status" value="1"/>
</dbReference>
<name>A0A165DPG6_9BASI</name>
<evidence type="ECO:0000256" key="2">
    <source>
        <dbReference type="RuleBase" id="RU004168"/>
    </source>
</evidence>
<comment type="catalytic activity">
    <reaction evidence="1">
        <text>an acyl phosphate + H2O = a carboxylate + phosphate + H(+)</text>
        <dbReference type="Rhea" id="RHEA:14965"/>
        <dbReference type="ChEBI" id="CHEBI:15377"/>
        <dbReference type="ChEBI" id="CHEBI:15378"/>
        <dbReference type="ChEBI" id="CHEBI:29067"/>
        <dbReference type="ChEBI" id="CHEBI:43474"/>
        <dbReference type="ChEBI" id="CHEBI:59918"/>
        <dbReference type="EC" id="3.6.1.7"/>
    </reaction>
</comment>
<keyword evidence="5" id="KW-1185">Reference proteome</keyword>
<dbReference type="OrthoDB" id="7961613at2759"/>
<dbReference type="PANTHER" id="PTHR47268:SF4">
    <property type="entry name" value="ACYLPHOSPHATASE"/>
    <property type="match status" value="1"/>
</dbReference>
<evidence type="ECO:0000313" key="4">
    <source>
        <dbReference type="EMBL" id="KZT53251.1"/>
    </source>
</evidence>
<dbReference type="GO" id="GO:0003998">
    <property type="term" value="F:acylphosphatase activity"/>
    <property type="evidence" value="ECO:0007669"/>
    <property type="project" value="UniProtKB-EC"/>
</dbReference>
<dbReference type="InterPro" id="IPR020456">
    <property type="entry name" value="Acylphosphatase"/>
</dbReference>
<dbReference type="PANTHER" id="PTHR47268">
    <property type="entry name" value="ACYLPHOSPHATASE"/>
    <property type="match status" value="1"/>
</dbReference>
<dbReference type="STRING" id="1353952.A0A165DPG6"/>
<gene>
    <name evidence="4" type="ORF">CALCODRAFT_486481</name>
</gene>
<evidence type="ECO:0000256" key="1">
    <source>
        <dbReference type="PROSITE-ProRule" id="PRU00520"/>
    </source>
</evidence>
<feature type="domain" description="Acylphosphatase-like" evidence="3">
    <location>
        <begin position="4"/>
        <end position="91"/>
    </location>
</feature>
<feature type="active site" evidence="1">
    <location>
        <position position="37"/>
    </location>
</feature>
<evidence type="ECO:0000313" key="5">
    <source>
        <dbReference type="Proteomes" id="UP000076842"/>
    </source>
</evidence>
<dbReference type="InterPro" id="IPR001792">
    <property type="entry name" value="Acylphosphatase-like_dom"/>
</dbReference>
<dbReference type="SUPFAM" id="SSF54975">
    <property type="entry name" value="Acylphosphatase/BLUF domain-like"/>
    <property type="match status" value="1"/>
</dbReference>
<proteinExistence type="inferred from homology"/>
<dbReference type="PROSITE" id="PS51160">
    <property type="entry name" value="ACYLPHOSPHATASE_3"/>
    <property type="match status" value="1"/>
</dbReference>
<comment type="similarity">
    <text evidence="2">Belongs to the acylphosphatase family.</text>
</comment>
<dbReference type="AlphaFoldDB" id="A0A165DPG6"/>
<dbReference type="InParanoid" id="A0A165DPG6"/>
<evidence type="ECO:0000259" key="3">
    <source>
        <dbReference type="PROSITE" id="PS51160"/>
    </source>
</evidence>
<keyword evidence="1" id="KW-0378">Hydrolase</keyword>
<dbReference type="Proteomes" id="UP000076842">
    <property type="component" value="Unassembled WGS sequence"/>
</dbReference>
<dbReference type="Pfam" id="PF00708">
    <property type="entry name" value="Acylphosphatase"/>
    <property type="match status" value="1"/>
</dbReference>
<organism evidence="4 5">
    <name type="scientific">Calocera cornea HHB12733</name>
    <dbReference type="NCBI Taxonomy" id="1353952"/>
    <lineage>
        <taxon>Eukaryota</taxon>
        <taxon>Fungi</taxon>
        <taxon>Dikarya</taxon>
        <taxon>Basidiomycota</taxon>
        <taxon>Agaricomycotina</taxon>
        <taxon>Dacrymycetes</taxon>
        <taxon>Dacrymycetales</taxon>
        <taxon>Dacrymycetaceae</taxon>
        <taxon>Calocera</taxon>
    </lineage>
</organism>